<evidence type="ECO:0000256" key="9">
    <source>
        <dbReference type="ARBA" id="ARBA00023170"/>
    </source>
</evidence>
<dbReference type="SMART" id="SM00382">
    <property type="entry name" value="AAA"/>
    <property type="match status" value="1"/>
</dbReference>
<dbReference type="InterPro" id="IPR004390">
    <property type="entry name" value="SR_rcpt_FtsY"/>
</dbReference>
<feature type="domain" description="SRP54-type proteins GTP-binding" evidence="11">
    <location>
        <begin position="197"/>
        <end position="397"/>
    </location>
</feature>
<dbReference type="InterPro" id="IPR013822">
    <property type="entry name" value="Signal_recog_particl_SRP54_hlx"/>
</dbReference>
<evidence type="ECO:0000259" key="10">
    <source>
        <dbReference type="SMART" id="SM00382"/>
    </source>
</evidence>
<dbReference type="GO" id="GO:0005886">
    <property type="term" value="C:plasma membrane"/>
    <property type="evidence" value="ECO:0007669"/>
    <property type="project" value="UniProtKB-SubCell"/>
</dbReference>
<protein>
    <submittedName>
        <fullName evidence="13">Unannotated protein</fullName>
    </submittedName>
</protein>
<dbReference type="EMBL" id="CAFBNL010000040">
    <property type="protein sequence ID" value="CAB4953533.1"/>
    <property type="molecule type" value="Genomic_DNA"/>
</dbReference>
<accession>A0A6J7KFB1</accession>
<dbReference type="SUPFAM" id="SSF47364">
    <property type="entry name" value="Domain of the SRP/SRP receptor G-proteins"/>
    <property type="match status" value="1"/>
</dbReference>
<dbReference type="InterPro" id="IPR003593">
    <property type="entry name" value="AAA+_ATPase"/>
</dbReference>
<dbReference type="GO" id="GO:0005737">
    <property type="term" value="C:cytoplasm"/>
    <property type="evidence" value="ECO:0007669"/>
    <property type="project" value="UniProtKB-ARBA"/>
</dbReference>
<reference evidence="13" key="1">
    <citation type="submission" date="2020-05" db="EMBL/GenBank/DDBJ databases">
        <authorList>
            <person name="Chiriac C."/>
            <person name="Salcher M."/>
            <person name="Ghai R."/>
            <person name="Kavagutti S V."/>
        </authorList>
    </citation>
    <scope>NUCLEOTIDE SEQUENCE</scope>
</reference>
<comment type="similarity">
    <text evidence="2">Belongs to the GTP-binding SRP family.</text>
</comment>
<evidence type="ECO:0000313" key="13">
    <source>
        <dbReference type="EMBL" id="CAB4953533.1"/>
    </source>
</evidence>
<dbReference type="Gene3D" id="3.40.50.300">
    <property type="entry name" value="P-loop containing nucleotide triphosphate hydrolases"/>
    <property type="match status" value="1"/>
</dbReference>
<dbReference type="GO" id="GO:0005047">
    <property type="term" value="F:signal recognition particle binding"/>
    <property type="evidence" value="ECO:0007669"/>
    <property type="project" value="TreeGrafter"/>
</dbReference>
<proteinExistence type="inferred from homology"/>
<dbReference type="GO" id="GO:0003924">
    <property type="term" value="F:GTPase activity"/>
    <property type="evidence" value="ECO:0007669"/>
    <property type="project" value="TreeGrafter"/>
</dbReference>
<dbReference type="InterPro" id="IPR000897">
    <property type="entry name" value="SRP54_GTPase_dom"/>
</dbReference>
<feature type="domain" description="AAA+ ATPase" evidence="10">
    <location>
        <begin position="196"/>
        <end position="348"/>
    </location>
</feature>
<sequence length="398" mass="41388">MSNLLPVLIVALVIALVAAVAVIGYRIALARRSQSTLLAAPETKEERNGIDVLAPEAAPALLPNLAEEQVEDADGGLDSKSVIEDVLEEATKAEATKAEPVRLRDRLGRTRAAFAGALAGVSGRSSMDDEAWESLEEALISADVGVSTATRLVEAVRASAKAAKIKDGSEVEGLLRREIALLLSPADRTLQMAVSGPTVWMFVGVNGVGKTTTIAKLATQEGAAGRHVVLAAADTFRAAAAEQLGIWAERSGATLVRGDEGADPGSVVFNAMALANSRGADLVLVDTAGRLHTKVNLMEELKKLRRIVDKTPDALTEVILVLDATTGQNGLTQAREFAAAVEVTGVALTKLDGTAKGGIVLAIQSELGIPVKIVGVGEGPEDLIPFDPEEFAAALFGE</sequence>
<evidence type="ECO:0000256" key="8">
    <source>
        <dbReference type="ARBA" id="ARBA00023136"/>
    </source>
</evidence>
<comment type="subcellular location">
    <subcellularLocation>
        <location evidence="1">Cell membrane</location>
        <topology evidence="1">Peripheral membrane protein</topology>
        <orientation evidence="1">Cytoplasmic side</orientation>
    </subcellularLocation>
</comment>
<dbReference type="PANTHER" id="PTHR43134">
    <property type="entry name" value="SIGNAL RECOGNITION PARTICLE RECEPTOR SUBUNIT ALPHA"/>
    <property type="match status" value="1"/>
</dbReference>
<dbReference type="GO" id="GO:0006614">
    <property type="term" value="P:SRP-dependent cotranslational protein targeting to membrane"/>
    <property type="evidence" value="ECO:0007669"/>
    <property type="project" value="InterPro"/>
</dbReference>
<keyword evidence="5" id="KW-0547">Nucleotide-binding</keyword>
<name>A0A6J7KFB1_9ZZZZ</name>
<feature type="domain" description="Signal recognition particle SRP54 helical bundle" evidence="12">
    <location>
        <begin position="103"/>
        <end position="183"/>
    </location>
</feature>
<dbReference type="Pfam" id="PF02881">
    <property type="entry name" value="SRP54_N"/>
    <property type="match status" value="1"/>
</dbReference>
<dbReference type="AlphaFoldDB" id="A0A6J7KFB1"/>
<dbReference type="PANTHER" id="PTHR43134:SF1">
    <property type="entry name" value="SIGNAL RECOGNITION PARTICLE RECEPTOR SUBUNIT ALPHA"/>
    <property type="match status" value="1"/>
</dbReference>
<dbReference type="HAMAP" id="MF_00920">
    <property type="entry name" value="FtsY"/>
    <property type="match status" value="1"/>
</dbReference>
<evidence type="ECO:0000256" key="6">
    <source>
        <dbReference type="ARBA" id="ARBA00022801"/>
    </source>
</evidence>
<dbReference type="InterPro" id="IPR036225">
    <property type="entry name" value="SRP/SRP_N"/>
</dbReference>
<dbReference type="SUPFAM" id="SSF52540">
    <property type="entry name" value="P-loop containing nucleoside triphosphate hydrolases"/>
    <property type="match status" value="1"/>
</dbReference>
<dbReference type="GO" id="GO:0005525">
    <property type="term" value="F:GTP binding"/>
    <property type="evidence" value="ECO:0007669"/>
    <property type="project" value="UniProtKB-KW"/>
</dbReference>
<gene>
    <name evidence="13" type="ORF">UFOPK3789_00842</name>
</gene>
<evidence type="ECO:0000259" key="12">
    <source>
        <dbReference type="SMART" id="SM00963"/>
    </source>
</evidence>
<keyword evidence="8" id="KW-0472">Membrane</keyword>
<dbReference type="InterPro" id="IPR042101">
    <property type="entry name" value="SRP54_N_sf"/>
</dbReference>
<dbReference type="NCBIfam" id="TIGR00064">
    <property type="entry name" value="ftsY"/>
    <property type="match status" value="1"/>
</dbReference>
<keyword evidence="6" id="KW-0378">Hydrolase</keyword>
<evidence type="ECO:0000256" key="3">
    <source>
        <dbReference type="ARBA" id="ARBA00022475"/>
    </source>
</evidence>
<evidence type="ECO:0000256" key="7">
    <source>
        <dbReference type="ARBA" id="ARBA00023134"/>
    </source>
</evidence>
<keyword evidence="7" id="KW-0342">GTP-binding</keyword>
<dbReference type="Gene3D" id="1.20.120.140">
    <property type="entry name" value="Signal recognition particle SRP54, nucleotide-binding domain"/>
    <property type="match status" value="1"/>
</dbReference>
<dbReference type="Pfam" id="PF00448">
    <property type="entry name" value="SRP54"/>
    <property type="match status" value="1"/>
</dbReference>
<organism evidence="13">
    <name type="scientific">freshwater metagenome</name>
    <dbReference type="NCBI Taxonomy" id="449393"/>
    <lineage>
        <taxon>unclassified sequences</taxon>
        <taxon>metagenomes</taxon>
        <taxon>ecological metagenomes</taxon>
    </lineage>
</organism>
<evidence type="ECO:0000256" key="1">
    <source>
        <dbReference type="ARBA" id="ARBA00004413"/>
    </source>
</evidence>
<dbReference type="FunFam" id="3.40.50.300:FF:000053">
    <property type="entry name" value="Signal recognition particle receptor FtsY"/>
    <property type="match status" value="1"/>
</dbReference>
<evidence type="ECO:0000256" key="4">
    <source>
        <dbReference type="ARBA" id="ARBA00022490"/>
    </source>
</evidence>
<dbReference type="SMART" id="SM00963">
    <property type="entry name" value="SRP54_N"/>
    <property type="match status" value="1"/>
</dbReference>
<keyword evidence="4" id="KW-0963">Cytoplasm</keyword>
<keyword evidence="3" id="KW-1003">Cell membrane</keyword>
<evidence type="ECO:0000256" key="5">
    <source>
        <dbReference type="ARBA" id="ARBA00022741"/>
    </source>
</evidence>
<dbReference type="FunFam" id="1.20.120.140:FF:000002">
    <property type="entry name" value="Signal recognition particle receptor FtsY"/>
    <property type="match status" value="1"/>
</dbReference>
<evidence type="ECO:0000259" key="11">
    <source>
        <dbReference type="SMART" id="SM00962"/>
    </source>
</evidence>
<dbReference type="SMART" id="SM00962">
    <property type="entry name" value="SRP54"/>
    <property type="match status" value="1"/>
</dbReference>
<dbReference type="InterPro" id="IPR027417">
    <property type="entry name" value="P-loop_NTPase"/>
</dbReference>
<keyword evidence="9" id="KW-0675">Receptor</keyword>
<evidence type="ECO:0000256" key="2">
    <source>
        <dbReference type="ARBA" id="ARBA00008531"/>
    </source>
</evidence>